<dbReference type="InterPro" id="IPR019734">
    <property type="entry name" value="TPR_rpt"/>
</dbReference>
<dbReference type="InterPro" id="IPR011990">
    <property type="entry name" value="TPR-like_helical_dom_sf"/>
</dbReference>
<dbReference type="Pfam" id="PF13432">
    <property type="entry name" value="TPR_16"/>
    <property type="match status" value="1"/>
</dbReference>
<dbReference type="EMBL" id="JARWAM010000006">
    <property type="protein sequence ID" value="MDR5905545.1"/>
    <property type="molecule type" value="Genomic_DNA"/>
</dbReference>
<keyword evidence="4" id="KW-1185">Reference proteome</keyword>
<sequence>MPARSSLTAVTASAALLLAACQSTAVTPFAEREDPLASAPPIERGLDAEGLATLMTAEIAGQRGDYRTASQGYLAMAERYQSVALIERAALAARFSDDPGLFETTARRWRELAPEAEAPARLLSGLAMQRGDWQDGLDQRLALARRGGHAELTNFVEQAIDAGANLAPLLDKLLEHLEVVDTSRTQHHDAVLATALLEAASGQPARAQQRLYGLDDSHAELPELWLTRARLALDRRDAAAARDASRRGLEVSPDDGRFILMLAQSELMLGNVEAAEAQTDTLLERHVGSGDLRLALAQLYLDEDYPEPARRLLLPLISADDTPALAFTLLGAIAEEEGEVDNALLYYRQVPSGEHFLQARLFAARMLIEADRLPDARAFLRIERLRHSDQAASLAALEVELLVQHGLDAEAEALLEQQLDETPDSDELLYLRAMRAFNAGDLAAMERDLQRIIDNDPDHAMALNALGYTLVDLTERTEEGMALVERAYRLAPDNPAILDSMGWGYHRLGDDERALPYLERAYASMPDQEIAAHLAEVLWELGREEEARELIREAYARFEERPVVDELLERRPELAPEP</sequence>
<name>A0ABU1HDJ1_9GAMM</name>
<comment type="caution">
    <text evidence="3">The sequence shown here is derived from an EMBL/GenBank/DDBJ whole genome shotgun (WGS) entry which is preliminary data.</text>
</comment>
<evidence type="ECO:0000256" key="2">
    <source>
        <dbReference type="SAM" id="SignalP"/>
    </source>
</evidence>
<dbReference type="Gene3D" id="1.25.40.10">
    <property type="entry name" value="Tetratricopeptide repeat domain"/>
    <property type="match status" value="2"/>
</dbReference>
<feature type="repeat" description="TPR" evidence="1">
    <location>
        <begin position="495"/>
        <end position="528"/>
    </location>
</feature>
<dbReference type="RefSeq" id="WP_309720294.1">
    <property type="nucleotide sequence ID" value="NZ_JARWAM010000006.1"/>
</dbReference>
<dbReference type="Proteomes" id="UP001251374">
    <property type="component" value="Unassembled WGS sequence"/>
</dbReference>
<keyword evidence="2" id="KW-0732">Signal</keyword>
<dbReference type="PANTHER" id="PTHR12558">
    <property type="entry name" value="CELL DIVISION CYCLE 16,23,27"/>
    <property type="match status" value="1"/>
</dbReference>
<feature type="chain" id="PRO_5046824814" evidence="2">
    <location>
        <begin position="26"/>
        <end position="578"/>
    </location>
</feature>
<reference evidence="3 4" key="1">
    <citation type="submission" date="2023-04" db="EMBL/GenBank/DDBJ databases">
        <title>A long-awaited taxogenomic arrangement of the family Halomonadaceae.</title>
        <authorList>
            <person name="De La Haba R."/>
            <person name="Chuvochina M."/>
            <person name="Wittouck S."/>
            <person name="Arahal D.R."/>
            <person name="Sanchez-Porro C."/>
            <person name="Hugenholtz P."/>
            <person name="Ventosa A."/>
        </authorList>
    </citation>
    <scope>NUCLEOTIDE SEQUENCE [LARGE SCALE GENOMIC DNA]</scope>
    <source>
        <strain evidence="3 4">DSM 26770</strain>
    </source>
</reference>
<dbReference type="PANTHER" id="PTHR12558:SF13">
    <property type="entry name" value="CELL DIVISION CYCLE PROTEIN 27 HOMOLOG"/>
    <property type="match status" value="1"/>
</dbReference>
<evidence type="ECO:0000256" key="1">
    <source>
        <dbReference type="PROSITE-ProRule" id="PRU00339"/>
    </source>
</evidence>
<accession>A0ABU1HDJ1</accession>
<dbReference type="PROSITE" id="PS51257">
    <property type="entry name" value="PROKAR_LIPOPROTEIN"/>
    <property type="match status" value="1"/>
</dbReference>
<keyword evidence="1" id="KW-0802">TPR repeat</keyword>
<proteinExistence type="predicted"/>
<evidence type="ECO:0000313" key="4">
    <source>
        <dbReference type="Proteomes" id="UP001251374"/>
    </source>
</evidence>
<protein>
    <submittedName>
        <fullName evidence="3">Tetratricopeptide repeat protein</fullName>
    </submittedName>
</protein>
<feature type="signal peptide" evidence="2">
    <location>
        <begin position="1"/>
        <end position="25"/>
    </location>
</feature>
<gene>
    <name evidence="3" type="ORF">QC821_09695</name>
</gene>
<dbReference type="PROSITE" id="PS50005">
    <property type="entry name" value="TPR"/>
    <property type="match status" value="1"/>
</dbReference>
<evidence type="ECO:0000313" key="3">
    <source>
        <dbReference type="EMBL" id="MDR5905545.1"/>
    </source>
</evidence>
<dbReference type="SUPFAM" id="SSF48452">
    <property type="entry name" value="TPR-like"/>
    <property type="match status" value="2"/>
</dbReference>
<organism evidence="3 4">
    <name type="scientific">Franzmannia qiaohouensis</name>
    <dbReference type="NCBI Taxonomy" id="1329370"/>
    <lineage>
        <taxon>Bacteria</taxon>
        <taxon>Pseudomonadati</taxon>
        <taxon>Pseudomonadota</taxon>
        <taxon>Gammaproteobacteria</taxon>
        <taxon>Oceanospirillales</taxon>
        <taxon>Halomonadaceae</taxon>
        <taxon>Franzmannia</taxon>
    </lineage>
</organism>
<dbReference type="Pfam" id="PF13429">
    <property type="entry name" value="TPR_15"/>
    <property type="match status" value="1"/>
</dbReference>